<dbReference type="AlphaFoldDB" id="Q0VMP9"/>
<feature type="transmembrane region" description="Helical" evidence="1">
    <location>
        <begin position="20"/>
        <end position="38"/>
    </location>
</feature>
<dbReference type="Pfam" id="PF04304">
    <property type="entry name" value="DUF454"/>
    <property type="match status" value="1"/>
</dbReference>
<dbReference type="KEGG" id="abo:ABO_2101"/>
<dbReference type="PANTHER" id="PTHR35813">
    <property type="entry name" value="INNER MEMBRANE PROTEIN YBAN"/>
    <property type="match status" value="1"/>
</dbReference>
<name>Q0VMP9_ALCBS</name>
<evidence type="ECO:0000313" key="3">
    <source>
        <dbReference type="Proteomes" id="UP000008871"/>
    </source>
</evidence>
<dbReference type="Proteomes" id="UP000008871">
    <property type="component" value="Chromosome"/>
</dbReference>
<dbReference type="GO" id="GO:0005886">
    <property type="term" value="C:plasma membrane"/>
    <property type="evidence" value="ECO:0007669"/>
    <property type="project" value="TreeGrafter"/>
</dbReference>
<evidence type="ECO:0008006" key="4">
    <source>
        <dbReference type="Google" id="ProtNLM"/>
    </source>
</evidence>
<dbReference type="InterPro" id="IPR007401">
    <property type="entry name" value="DUF454"/>
</dbReference>
<keyword evidence="3" id="KW-1185">Reference proteome</keyword>
<sequence length="146" mass="15603">MLNACCCDISGVCAMLKITAWRLLAILSVVLGGIGVVIPGLPTVPFLLLAAWAGTHGWPRLEAWLLGHPKYGPSIRDWREHGAVSRRAKIAASAMMLLSVMMIAVSEAHVALKLGVPATLMVTAAWLWARPEPAAKQGDKSGRADR</sequence>
<dbReference type="HOGENOM" id="CLU_113299_0_2_6"/>
<evidence type="ECO:0000313" key="2">
    <source>
        <dbReference type="EMBL" id="CAL17549.1"/>
    </source>
</evidence>
<reference evidence="2 3" key="1">
    <citation type="journal article" date="2006" name="Nat. Biotechnol.">
        <title>Genome sequence of the ubiquitous hydrocarbon-degrading marine bacterium Alcanivorax borkumensis.</title>
        <authorList>
            <person name="Schneiker S."/>
            <person name="Martins dos Santos V.A.P."/>
            <person name="Bartels D."/>
            <person name="Bekel T."/>
            <person name="Brecht M."/>
            <person name="Buhrmester J."/>
            <person name="Chernikova T.N."/>
            <person name="Denaro R."/>
            <person name="Ferrer M."/>
            <person name="Gertler C."/>
            <person name="Goesmann A."/>
            <person name="Golyshina O.V."/>
            <person name="Kaminski F."/>
            <person name="Khachane A.N."/>
            <person name="Lang S."/>
            <person name="Linke B."/>
            <person name="McHardy A.C."/>
            <person name="Meyer F."/>
            <person name="Nechitaylo T."/>
            <person name="Puehler A."/>
            <person name="Regenhardt D."/>
            <person name="Rupp O."/>
            <person name="Sabirova J.S."/>
            <person name="Selbitschka W."/>
            <person name="Yakimov M.M."/>
            <person name="Timmis K.N."/>
            <person name="Vorhoelter F.-J."/>
            <person name="Weidner S."/>
            <person name="Kaiser O."/>
            <person name="Golyshin P.N."/>
        </authorList>
    </citation>
    <scope>NUCLEOTIDE SEQUENCE [LARGE SCALE GENOMIC DNA]</scope>
    <source>
        <strain evidence="3">ATCC 700651 / DSM 11573 / NCIMB 13689 / SK2</strain>
    </source>
</reference>
<feature type="transmembrane region" description="Helical" evidence="1">
    <location>
        <begin position="88"/>
        <end position="105"/>
    </location>
</feature>
<evidence type="ECO:0000256" key="1">
    <source>
        <dbReference type="SAM" id="Phobius"/>
    </source>
</evidence>
<keyword evidence="1" id="KW-0472">Membrane</keyword>
<gene>
    <name evidence="2" type="ordered locus">ABO_2101</name>
</gene>
<dbReference type="STRING" id="393595.ABO_2101"/>
<protein>
    <recommendedName>
        <fullName evidence="4">Inner membrane protein</fullName>
    </recommendedName>
</protein>
<proteinExistence type="predicted"/>
<dbReference type="PANTHER" id="PTHR35813:SF1">
    <property type="entry name" value="INNER MEMBRANE PROTEIN YBAN"/>
    <property type="match status" value="1"/>
</dbReference>
<organism evidence="2 3">
    <name type="scientific">Alcanivorax borkumensis (strain ATCC 700651 / DSM 11573 / NCIMB 13689 / SK2)</name>
    <dbReference type="NCBI Taxonomy" id="393595"/>
    <lineage>
        <taxon>Bacteria</taxon>
        <taxon>Pseudomonadati</taxon>
        <taxon>Pseudomonadota</taxon>
        <taxon>Gammaproteobacteria</taxon>
        <taxon>Oceanospirillales</taxon>
        <taxon>Alcanivoracaceae</taxon>
        <taxon>Alcanivorax</taxon>
    </lineage>
</organism>
<dbReference type="EMBL" id="AM286690">
    <property type="protein sequence ID" value="CAL17549.1"/>
    <property type="molecule type" value="Genomic_DNA"/>
</dbReference>
<accession>Q0VMP9</accession>
<keyword evidence="1" id="KW-0812">Transmembrane</keyword>
<keyword evidence="1" id="KW-1133">Transmembrane helix</keyword>
<dbReference type="eggNOG" id="COG2832">
    <property type="taxonomic scope" value="Bacteria"/>
</dbReference>